<keyword evidence="6" id="KW-0732">Signal</keyword>
<dbReference type="SUPFAM" id="SSF51445">
    <property type="entry name" value="(Trans)glycosidases"/>
    <property type="match status" value="1"/>
</dbReference>
<organism evidence="10 11">
    <name type="scientific">Naematelia encephala</name>
    <dbReference type="NCBI Taxonomy" id="71784"/>
    <lineage>
        <taxon>Eukaryota</taxon>
        <taxon>Fungi</taxon>
        <taxon>Dikarya</taxon>
        <taxon>Basidiomycota</taxon>
        <taxon>Agaricomycotina</taxon>
        <taxon>Tremellomycetes</taxon>
        <taxon>Tremellales</taxon>
        <taxon>Naemateliaceae</taxon>
        <taxon>Naematelia</taxon>
    </lineage>
</organism>
<dbReference type="AlphaFoldDB" id="A0A1Y2AI78"/>
<comment type="caution">
    <text evidence="10">The sequence shown here is derived from an EMBL/GenBank/DDBJ whole genome shotgun (WGS) entry which is preliminary data.</text>
</comment>
<dbReference type="Gene3D" id="3.20.20.80">
    <property type="entry name" value="Glycosidases"/>
    <property type="match status" value="1"/>
</dbReference>
<comment type="subcellular location">
    <subcellularLocation>
        <location evidence="2">Secreted</location>
    </subcellularLocation>
</comment>
<evidence type="ECO:0000259" key="9">
    <source>
        <dbReference type="Pfam" id="PF26410"/>
    </source>
</evidence>
<evidence type="ECO:0000313" key="11">
    <source>
        <dbReference type="Proteomes" id="UP000193986"/>
    </source>
</evidence>
<keyword evidence="11" id="KW-1185">Reference proteome</keyword>
<evidence type="ECO:0000256" key="2">
    <source>
        <dbReference type="ARBA" id="ARBA00004613"/>
    </source>
</evidence>
<dbReference type="GO" id="GO:0016985">
    <property type="term" value="F:mannan endo-1,4-beta-mannosidase activity"/>
    <property type="evidence" value="ECO:0007669"/>
    <property type="project" value="UniProtKB-EC"/>
</dbReference>
<protein>
    <recommendedName>
        <fullName evidence="4">mannan endo-1,4-beta-mannosidase</fullName>
        <ecNumber evidence="4">3.2.1.78</ecNumber>
    </recommendedName>
</protein>
<dbReference type="InterPro" id="IPR045053">
    <property type="entry name" value="MAN-like"/>
</dbReference>
<evidence type="ECO:0000256" key="1">
    <source>
        <dbReference type="ARBA" id="ARBA00001678"/>
    </source>
</evidence>
<accession>A0A1Y2AI78</accession>
<gene>
    <name evidence="10" type="ORF">BCR39DRAFT_501680</name>
</gene>
<sequence>MSNLKPFSLATNSPGFVTAKNGKLYLDGQDYSFASFNNPELIGASDTEIEDIFRSLVAFARPVTRTYTLGVVSVNVDNSSAFIQGWNNDTQNWIYNEASFVKLDRVMALARKWGCKVIVPVINQDYGSQSTNYAGNWADLIQLYYNINGSNAYNESKAYNFWTDPYLIDATKKIYTKLLSRTNTLNGVMYAHDSTFLAVETGNELNLNMTPGFFPNTSLPAPGSWTTNIAQHIKSLAPNLLVMDGSLSRSNRTEDKFNATALVSPHVDLFSYHYYDVQYGQLPFYDIPADAAYIQSFGKTFVIGEHGFYPNTSQWDHFYKLQSCSPVAGSMVWGLRGHSDSGGFATHGEGGGIFSYHVPGWSPPVVADFDPLEQYVVAATYSASYQLLDQDVPFYPTPWAPTILSSNTTSNHTAYFQYIGGAWGEHYEIYHAPPNNDGEWRQVENSSRDNVGAGLANFTINPEGFGNGNGTWIMRGVGVPPLLPKGPWSNILTIM</sequence>
<evidence type="ECO:0000256" key="8">
    <source>
        <dbReference type="ARBA" id="ARBA00023295"/>
    </source>
</evidence>
<dbReference type="STRING" id="71784.A0A1Y2AI78"/>
<comment type="catalytic activity">
    <reaction evidence="1">
        <text>Random hydrolysis of (1-&gt;4)-beta-D-mannosidic linkages in mannans, galactomannans and glucomannans.</text>
        <dbReference type="EC" id="3.2.1.78"/>
    </reaction>
</comment>
<evidence type="ECO:0000313" key="10">
    <source>
        <dbReference type="EMBL" id="ORY22174.1"/>
    </source>
</evidence>
<feature type="domain" description="Glycoside hydrolase family 5" evidence="9">
    <location>
        <begin position="16"/>
        <end position="286"/>
    </location>
</feature>
<dbReference type="InterPro" id="IPR017853">
    <property type="entry name" value="GH"/>
</dbReference>
<reference evidence="10 11" key="1">
    <citation type="submission" date="2016-07" db="EMBL/GenBank/DDBJ databases">
        <title>Pervasive Adenine N6-methylation of Active Genes in Fungi.</title>
        <authorList>
            <consortium name="DOE Joint Genome Institute"/>
            <person name="Mondo S.J."/>
            <person name="Dannebaum R.O."/>
            <person name="Kuo R.C."/>
            <person name="Labutti K."/>
            <person name="Haridas S."/>
            <person name="Kuo A."/>
            <person name="Salamov A."/>
            <person name="Ahrendt S.R."/>
            <person name="Lipzen A."/>
            <person name="Sullivan W."/>
            <person name="Andreopoulos W.B."/>
            <person name="Clum A."/>
            <person name="Lindquist E."/>
            <person name="Daum C."/>
            <person name="Ramamoorthy G.K."/>
            <person name="Gryganskyi A."/>
            <person name="Culley D."/>
            <person name="Magnuson J.K."/>
            <person name="James T.Y."/>
            <person name="O'Malley M.A."/>
            <person name="Stajich J.E."/>
            <person name="Spatafora J.W."/>
            <person name="Visel A."/>
            <person name="Grigoriev I.V."/>
        </authorList>
    </citation>
    <scope>NUCLEOTIDE SEQUENCE [LARGE SCALE GENOMIC DNA]</scope>
    <source>
        <strain evidence="10 11">68-887.2</strain>
    </source>
</reference>
<dbReference type="InterPro" id="IPR001547">
    <property type="entry name" value="Glyco_hydro_5"/>
</dbReference>
<keyword evidence="7 10" id="KW-0378">Hydrolase</keyword>
<comment type="similarity">
    <text evidence="3">Belongs to the glycosyl hydrolase 5 (cellulase A) family.</text>
</comment>
<dbReference type="Pfam" id="PF26410">
    <property type="entry name" value="GH5_mannosidase"/>
    <property type="match status" value="1"/>
</dbReference>
<dbReference type="InParanoid" id="A0A1Y2AI78"/>
<dbReference type="OrthoDB" id="406631at2759"/>
<dbReference type="PANTHER" id="PTHR31451">
    <property type="match status" value="1"/>
</dbReference>
<evidence type="ECO:0000256" key="5">
    <source>
        <dbReference type="ARBA" id="ARBA00022525"/>
    </source>
</evidence>
<dbReference type="Proteomes" id="UP000193986">
    <property type="component" value="Unassembled WGS sequence"/>
</dbReference>
<keyword evidence="8" id="KW-0326">Glycosidase</keyword>
<dbReference type="PANTHER" id="PTHR31451:SF39">
    <property type="entry name" value="MANNAN ENDO-1,4-BETA-MANNOSIDASE 1"/>
    <property type="match status" value="1"/>
</dbReference>
<name>A0A1Y2AI78_9TREE</name>
<keyword evidence="5" id="KW-0964">Secreted</keyword>
<dbReference type="EC" id="3.2.1.78" evidence="4"/>
<evidence type="ECO:0000256" key="6">
    <source>
        <dbReference type="ARBA" id="ARBA00022729"/>
    </source>
</evidence>
<dbReference type="EMBL" id="MCFC01000097">
    <property type="protein sequence ID" value="ORY22174.1"/>
    <property type="molecule type" value="Genomic_DNA"/>
</dbReference>
<evidence type="ECO:0000256" key="3">
    <source>
        <dbReference type="ARBA" id="ARBA00005641"/>
    </source>
</evidence>
<evidence type="ECO:0000256" key="4">
    <source>
        <dbReference type="ARBA" id="ARBA00012706"/>
    </source>
</evidence>
<evidence type="ECO:0000256" key="7">
    <source>
        <dbReference type="ARBA" id="ARBA00022801"/>
    </source>
</evidence>
<proteinExistence type="inferred from homology"/>
<dbReference type="GO" id="GO:0005576">
    <property type="term" value="C:extracellular region"/>
    <property type="evidence" value="ECO:0007669"/>
    <property type="project" value="UniProtKB-SubCell"/>
</dbReference>